<dbReference type="PROSITE" id="PS50297">
    <property type="entry name" value="ANK_REP_REGION"/>
    <property type="match status" value="1"/>
</dbReference>
<evidence type="ECO:0000313" key="4">
    <source>
        <dbReference type="EMBL" id="KAL0948340.1"/>
    </source>
</evidence>
<evidence type="ECO:0000256" key="2">
    <source>
        <dbReference type="ARBA" id="ARBA00023043"/>
    </source>
</evidence>
<dbReference type="SMART" id="SM00248">
    <property type="entry name" value="ANK"/>
    <property type="match status" value="4"/>
</dbReference>
<sequence length="362" mass="39453">MNWPPIENQSPTPLHAFCPWFEGRNREWGPFGSSSFEEERNFQGTIDEYLSIRNDAVPIIVAVQAGDADMVRKIIDVDPGALTSTGLEGETALHMAAAMGHAGIVEILCLGGADVGALTEDFSTPLLHCARFCPPEASLKTAKSLLAHSANPITALGDYTPLYFALRRAHLPLAELLLPHTDVTKQIGGNQSLYLMAALDSGRFPGAHDPLGALRLVLPRILPTLQERDIMECVQGGGVLALDTVVKAVPPIMAPNPSEWLRDKALRIAVCALPHSRAHRREPADVIGVLDRALSYGLDPSALVGRICEYQDADVLKWAVGQGAKLTQYPRAELAERMRYLGDDWQGFVLELWDAQEIAETK</sequence>
<comment type="caution">
    <text evidence="4">The sequence shown here is derived from an EMBL/GenBank/DDBJ whole genome shotgun (WGS) entry which is preliminary data.</text>
</comment>
<dbReference type="PROSITE" id="PS50088">
    <property type="entry name" value="ANK_REPEAT"/>
    <property type="match status" value="1"/>
</dbReference>
<proteinExistence type="predicted"/>
<keyword evidence="2 3" id="KW-0040">ANK repeat</keyword>
<organism evidence="4 5">
    <name type="scientific">Hohenbuehelia grisea</name>
    <dbReference type="NCBI Taxonomy" id="104357"/>
    <lineage>
        <taxon>Eukaryota</taxon>
        <taxon>Fungi</taxon>
        <taxon>Dikarya</taxon>
        <taxon>Basidiomycota</taxon>
        <taxon>Agaricomycotina</taxon>
        <taxon>Agaricomycetes</taxon>
        <taxon>Agaricomycetidae</taxon>
        <taxon>Agaricales</taxon>
        <taxon>Pleurotineae</taxon>
        <taxon>Pleurotaceae</taxon>
        <taxon>Hohenbuehelia</taxon>
    </lineage>
</organism>
<evidence type="ECO:0000313" key="5">
    <source>
        <dbReference type="Proteomes" id="UP001556367"/>
    </source>
</evidence>
<dbReference type="InterPro" id="IPR036770">
    <property type="entry name" value="Ankyrin_rpt-contain_sf"/>
</dbReference>
<dbReference type="InterPro" id="IPR050889">
    <property type="entry name" value="Dendritic_Spine_Reg/Scaffold"/>
</dbReference>
<dbReference type="InterPro" id="IPR002110">
    <property type="entry name" value="Ankyrin_rpt"/>
</dbReference>
<accession>A0ABR3IZ22</accession>
<dbReference type="Gene3D" id="1.25.40.20">
    <property type="entry name" value="Ankyrin repeat-containing domain"/>
    <property type="match status" value="1"/>
</dbReference>
<dbReference type="SUPFAM" id="SSF48403">
    <property type="entry name" value="Ankyrin repeat"/>
    <property type="match status" value="1"/>
</dbReference>
<keyword evidence="5" id="KW-1185">Reference proteome</keyword>
<gene>
    <name evidence="4" type="ORF">HGRIS_010926</name>
</gene>
<dbReference type="EMBL" id="JASNQZ010000014">
    <property type="protein sequence ID" value="KAL0948340.1"/>
    <property type="molecule type" value="Genomic_DNA"/>
</dbReference>
<reference evidence="5" key="1">
    <citation type="submission" date="2024-06" db="EMBL/GenBank/DDBJ databases">
        <title>Multi-omics analyses provide insights into the biosynthesis of the anticancer antibiotic pleurotin in Hohenbuehelia grisea.</title>
        <authorList>
            <person name="Weaver J.A."/>
            <person name="Alberti F."/>
        </authorList>
    </citation>
    <scope>NUCLEOTIDE SEQUENCE [LARGE SCALE GENOMIC DNA]</scope>
    <source>
        <strain evidence="5">T-177</strain>
    </source>
</reference>
<dbReference type="PANTHER" id="PTHR24166">
    <property type="entry name" value="ROLLING PEBBLES, ISOFORM B"/>
    <property type="match status" value="1"/>
</dbReference>
<evidence type="ECO:0000256" key="3">
    <source>
        <dbReference type="PROSITE-ProRule" id="PRU00023"/>
    </source>
</evidence>
<dbReference type="PANTHER" id="PTHR24166:SF48">
    <property type="entry name" value="PROTEIN VAPYRIN"/>
    <property type="match status" value="1"/>
</dbReference>
<keyword evidence="1" id="KW-0677">Repeat</keyword>
<dbReference type="Proteomes" id="UP001556367">
    <property type="component" value="Unassembled WGS sequence"/>
</dbReference>
<protein>
    <submittedName>
        <fullName evidence="4">Uncharacterized protein</fullName>
    </submittedName>
</protein>
<feature type="repeat" description="ANK" evidence="3">
    <location>
        <begin position="88"/>
        <end position="120"/>
    </location>
</feature>
<name>A0ABR3IZ22_9AGAR</name>
<dbReference type="Pfam" id="PF12796">
    <property type="entry name" value="Ank_2"/>
    <property type="match status" value="1"/>
</dbReference>
<evidence type="ECO:0000256" key="1">
    <source>
        <dbReference type="ARBA" id="ARBA00022737"/>
    </source>
</evidence>